<dbReference type="Proteomes" id="UP001631969">
    <property type="component" value="Unassembled WGS sequence"/>
</dbReference>
<keyword evidence="2" id="KW-1185">Reference proteome</keyword>
<keyword evidence="1" id="KW-0808">Transferase</keyword>
<evidence type="ECO:0000313" key="2">
    <source>
        <dbReference type="Proteomes" id="UP001631969"/>
    </source>
</evidence>
<comment type="caution">
    <text evidence="1">The sequence shown here is derived from an EMBL/GenBank/DDBJ whole genome shotgun (WGS) entry which is preliminary data.</text>
</comment>
<keyword evidence="1" id="KW-0032">Aminotransferase</keyword>
<evidence type="ECO:0000313" key="1">
    <source>
        <dbReference type="EMBL" id="MFM9327943.1"/>
    </source>
</evidence>
<dbReference type="EMBL" id="JBJURJ010000003">
    <property type="protein sequence ID" value="MFM9327943.1"/>
    <property type="molecule type" value="Genomic_DNA"/>
</dbReference>
<organism evidence="1 2">
    <name type="scientific">Paenibacillus mesotrionivorans</name>
    <dbReference type="NCBI Taxonomy" id="3160968"/>
    <lineage>
        <taxon>Bacteria</taxon>
        <taxon>Bacillati</taxon>
        <taxon>Bacillota</taxon>
        <taxon>Bacilli</taxon>
        <taxon>Bacillales</taxon>
        <taxon>Paenibacillaceae</taxon>
        <taxon>Paenibacillus</taxon>
    </lineage>
</organism>
<protein>
    <submittedName>
        <fullName evidence="1">PLP-dependent aminotransferase family protein</fullName>
    </submittedName>
</protein>
<name>A0ACC7NTD7_9BACL</name>
<reference evidence="1" key="1">
    <citation type="submission" date="2024-12" db="EMBL/GenBank/DDBJ databases">
        <authorList>
            <person name="Wu N."/>
        </authorList>
    </citation>
    <scope>NUCLEOTIDE SEQUENCE</scope>
    <source>
        <strain evidence="1">P15</strain>
    </source>
</reference>
<accession>A0ACC7NTD7</accession>
<proteinExistence type="predicted"/>
<gene>
    <name evidence="1" type="ORF">ACI1P1_06445</name>
</gene>
<sequence>MPVNSFEDYPMSWKPDRARLSPPLYASIASLLEQDITSGLLPPNTLLPPQRELADFLDLNLSTVTRAYKVCELKGLIYASVGKGTFVSPNINLPNVVENHSQLSPVIEMGVIKPFYNTNSIVLETISALTKKNGAEALLEYSHPLGTPYQKQNAQKWLAGSGVKADMDHILIASGAQNALTVALVSLFKPGDKIATDMFTHPNFISLANMLNIQLVPIAGDTSGMLPDALEAACTSHKLAGVYLMPCFSNPTNITMPALRREELARIINTRSLTVIEDEVYAFLAPPDCVPFFQLAPDHTVYICSTSKSVCAGLRVAFMACAPRFRTPLISGIYNINLKTSSLNTEVIAELIHNGTAQLIVQQKTELARIRNQLCDEILGNGDIQPKQRGAGFFRWLPLPGTQNGLLFEKLAQAAGVHLFSSDRFAVGETSGQSFVRLAISSPEDHHELEKGLRIVQSLLQHPGSLPEEPDFIV</sequence>